<dbReference type="RefSeq" id="WP_023055555.1">
    <property type="nucleotide sequence ID" value="NZ_JAUSTN010000002.1"/>
</dbReference>
<dbReference type="InterPro" id="IPR054712">
    <property type="entry name" value="Cas3-like_dom"/>
</dbReference>
<dbReference type="EMBL" id="JAUSTN010000002">
    <property type="protein sequence ID" value="MDQ0274505.1"/>
    <property type="molecule type" value="Genomic_DNA"/>
</dbReference>
<dbReference type="InterPro" id="IPR027417">
    <property type="entry name" value="P-loop_NTPase"/>
</dbReference>
<evidence type="ECO:0000259" key="7">
    <source>
        <dbReference type="PROSITE" id="PS51194"/>
    </source>
</evidence>
<reference evidence="9 10" key="1">
    <citation type="submission" date="2023-07" db="EMBL/GenBank/DDBJ databases">
        <title>Genomic Encyclopedia of Type Strains, Phase IV (KMG-IV): sequencing the most valuable type-strain genomes for metagenomic binning, comparative biology and taxonomic classification.</title>
        <authorList>
            <person name="Goeker M."/>
        </authorList>
    </citation>
    <scope>NUCLEOTIDE SEQUENCE [LARGE SCALE GENOMIC DNA]</scope>
    <source>
        <strain evidence="9 10">DSM 22616</strain>
    </source>
</reference>
<evidence type="ECO:0000256" key="2">
    <source>
        <dbReference type="ARBA" id="ARBA00022801"/>
    </source>
</evidence>
<feature type="domain" description="Helicase C-terminal" evidence="7">
    <location>
        <begin position="544"/>
        <end position="690"/>
    </location>
</feature>
<dbReference type="InterPro" id="IPR014001">
    <property type="entry name" value="Helicase_ATP-bd"/>
</dbReference>
<organism evidence="9 10">
    <name type="scientific">Peptoniphilus koenoeneniae</name>
    <dbReference type="NCBI Taxonomy" id="507751"/>
    <lineage>
        <taxon>Bacteria</taxon>
        <taxon>Bacillati</taxon>
        <taxon>Bacillota</taxon>
        <taxon>Tissierellia</taxon>
        <taxon>Tissierellales</taxon>
        <taxon>Peptoniphilaceae</taxon>
        <taxon>Peptoniphilus</taxon>
    </lineage>
</organism>
<keyword evidence="9" id="KW-0255">Endonuclease</keyword>
<keyword evidence="10" id="KW-1185">Reference proteome</keyword>
<evidence type="ECO:0000256" key="5">
    <source>
        <dbReference type="ARBA" id="ARBA00023118"/>
    </source>
</evidence>
<feature type="domain" description="HD Cas3-type" evidence="8">
    <location>
        <begin position="20"/>
        <end position="250"/>
    </location>
</feature>
<dbReference type="InterPro" id="IPR006474">
    <property type="entry name" value="Helicase_Cas3_CRISPR-ass_core"/>
</dbReference>
<keyword evidence="3" id="KW-0347">Helicase</keyword>
<dbReference type="NCBIfam" id="TIGR01596">
    <property type="entry name" value="cas3_HD"/>
    <property type="match status" value="1"/>
</dbReference>
<dbReference type="GO" id="GO:0004519">
    <property type="term" value="F:endonuclease activity"/>
    <property type="evidence" value="ECO:0007669"/>
    <property type="project" value="UniProtKB-KW"/>
</dbReference>
<keyword evidence="2 9" id="KW-0378">Hydrolase</keyword>
<keyword evidence="5" id="KW-0051">Antiviral defense</keyword>
<dbReference type="EC" id="3.1.-.-" evidence="9"/>
<evidence type="ECO:0000313" key="9">
    <source>
        <dbReference type="EMBL" id="MDQ0274505.1"/>
    </source>
</evidence>
<dbReference type="Pfam" id="PF22590">
    <property type="entry name" value="Cas3-like_C_2"/>
    <property type="match status" value="1"/>
</dbReference>
<dbReference type="PROSITE" id="PS51643">
    <property type="entry name" value="HD_CAS3"/>
    <property type="match status" value="1"/>
</dbReference>
<evidence type="ECO:0000313" key="10">
    <source>
        <dbReference type="Proteomes" id="UP001236559"/>
    </source>
</evidence>
<evidence type="ECO:0000256" key="1">
    <source>
        <dbReference type="ARBA" id="ARBA00022741"/>
    </source>
</evidence>
<dbReference type="PROSITE" id="PS51194">
    <property type="entry name" value="HELICASE_CTER"/>
    <property type="match status" value="1"/>
</dbReference>
<dbReference type="GO" id="GO:0016787">
    <property type="term" value="F:hydrolase activity"/>
    <property type="evidence" value="ECO:0007669"/>
    <property type="project" value="UniProtKB-KW"/>
</dbReference>
<protein>
    <submittedName>
        <fullName evidence="9">CRISPR-associated endonuclease/helicase Cas3</fullName>
        <ecNumber evidence="9">3.1.-.-</ecNumber>
        <ecNumber evidence="9">3.6.4.-</ecNumber>
    </submittedName>
</protein>
<dbReference type="NCBIfam" id="TIGR01587">
    <property type="entry name" value="cas3_core"/>
    <property type="match status" value="1"/>
</dbReference>
<dbReference type="InterPro" id="IPR006483">
    <property type="entry name" value="CRISPR-assoc_Cas3_HD"/>
</dbReference>
<dbReference type="Gene3D" id="3.40.50.300">
    <property type="entry name" value="P-loop containing nucleotide triphosphate hydrolases"/>
    <property type="match status" value="2"/>
</dbReference>
<dbReference type="Proteomes" id="UP001236559">
    <property type="component" value="Unassembled WGS sequence"/>
</dbReference>
<evidence type="ECO:0000256" key="3">
    <source>
        <dbReference type="ARBA" id="ARBA00022806"/>
    </source>
</evidence>
<keyword evidence="1" id="KW-0547">Nucleotide-binding</keyword>
<dbReference type="CDD" id="cd09641">
    <property type="entry name" value="Cas3''_I"/>
    <property type="match status" value="1"/>
</dbReference>
<dbReference type="EC" id="3.6.4.-" evidence="9"/>
<evidence type="ECO:0000259" key="6">
    <source>
        <dbReference type="PROSITE" id="PS51192"/>
    </source>
</evidence>
<dbReference type="SMART" id="SM00487">
    <property type="entry name" value="DEXDc"/>
    <property type="match status" value="1"/>
</dbReference>
<dbReference type="PROSITE" id="PS51192">
    <property type="entry name" value="HELICASE_ATP_BIND_1"/>
    <property type="match status" value="1"/>
</dbReference>
<accession>A0ABU0AWY6</accession>
<proteinExistence type="predicted"/>
<evidence type="ECO:0000256" key="4">
    <source>
        <dbReference type="ARBA" id="ARBA00022840"/>
    </source>
</evidence>
<comment type="caution">
    <text evidence="9">The sequence shown here is derived from an EMBL/GenBank/DDBJ whole genome shotgun (WGS) entry which is preliminary data.</text>
</comment>
<name>A0ABU0AWY6_9FIRM</name>
<feature type="domain" description="Helicase ATP-binding" evidence="6">
    <location>
        <begin position="318"/>
        <end position="511"/>
    </location>
</feature>
<keyword evidence="4" id="KW-0067">ATP-binding</keyword>
<dbReference type="Pfam" id="PF00270">
    <property type="entry name" value="DEAD"/>
    <property type="match status" value="1"/>
</dbReference>
<sequence length="850" mass="100919">MEIKDLVKNSEKYYGHIGGKNKEFETLQEHTKLCGQYYRKIKDFKNVNAVLKRIYKVLFKTDDYLNIFMELADSLVDFHDIGKINGKFQWERLNNNNFKTYDSSFDLGIKSEHSIVSSAIYFYYYGDKINNLKIDEQTKYLLTYFIILNSYVISRHHSPLNNFSYEGKNFISNFLEKKSPLMKALKKVSDLKILEDKFFEDFDKKIEDILDLLYEMEDDLSFNKIRKDKNKIFYIYVKLMYSLLVAGDFYSTTNYIKGFKTKLENLQKDELIKIYNNSTLLESIRDKEKSGSYKKRQEINDLRTEIFLQVEKNFEKISKNEIGKNIYFLESPTGSGKSNIAMNLSFKMLKGNINKIFYVYPFNTLVEQNKNTLDKFYKGTEVQNNIAVINSLSPIGNKYQEKLMEEWEYYIKSLLDRQFLHSPFIVTSNVGFFNTLFSSNRESIFGLYQLIDSVIVLDEIQAYKEKIWNEIIEMLDAYAETLNFRIIIMSATLPDLSKLLEEKERNKVVKLIENPKKFFENKLFKNRVRLDYGLLDKGKIFYTDLINHMKDHVKNHKKILLEFIKRKDAEDFYKEINKNENFKEYEILILTGQDNLKTKNDVIEEIGKDKNIILVATQVIEAGVDIDMDIGYKDISKLENEEQFLGRINRSAHKKNSTAYFFDMADENKIYGHIDNELTLRNPERRTNLLDKDFSNYFEIKLEKSKERKESLSYDEFEEALTNNKFEKISKHMKLIDNDEKIEVFLAQKIKCKKENNGSKTEERKIDGRKIWKEYCSLLENNEMDYSEKIVKLSELKLDMSYFLYKVTKMEFEKYFGQYNEHRGNIFYIEDGEAYLENGRLNLNFCGDFL</sequence>
<dbReference type="SMART" id="SM00490">
    <property type="entry name" value="HELICc"/>
    <property type="match status" value="1"/>
</dbReference>
<dbReference type="InterPro" id="IPR011545">
    <property type="entry name" value="DEAD/DEAH_box_helicase_dom"/>
</dbReference>
<dbReference type="InterPro" id="IPR001650">
    <property type="entry name" value="Helicase_C-like"/>
</dbReference>
<evidence type="ECO:0000259" key="8">
    <source>
        <dbReference type="PROSITE" id="PS51643"/>
    </source>
</evidence>
<gene>
    <name evidence="9" type="ORF">J2S72_000513</name>
</gene>
<dbReference type="SUPFAM" id="SSF52540">
    <property type="entry name" value="P-loop containing nucleoside triphosphate hydrolases"/>
    <property type="match status" value="1"/>
</dbReference>
<keyword evidence="9" id="KW-0540">Nuclease</keyword>